<organism evidence="2 3">
    <name type="scientific">Hermanssonia centrifuga</name>
    <dbReference type="NCBI Taxonomy" id="98765"/>
    <lineage>
        <taxon>Eukaryota</taxon>
        <taxon>Fungi</taxon>
        <taxon>Dikarya</taxon>
        <taxon>Basidiomycota</taxon>
        <taxon>Agaricomycotina</taxon>
        <taxon>Agaricomycetes</taxon>
        <taxon>Polyporales</taxon>
        <taxon>Meruliaceae</taxon>
        <taxon>Hermanssonia</taxon>
    </lineage>
</organism>
<proteinExistence type="predicted"/>
<dbReference type="Proteomes" id="UP000186601">
    <property type="component" value="Unassembled WGS sequence"/>
</dbReference>
<evidence type="ECO:0000313" key="3">
    <source>
        <dbReference type="Proteomes" id="UP000186601"/>
    </source>
</evidence>
<comment type="caution">
    <text evidence="2">The sequence shown here is derived from an EMBL/GenBank/DDBJ whole genome shotgun (WGS) entry which is preliminary data.</text>
</comment>
<evidence type="ECO:0000313" key="2">
    <source>
        <dbReference type="EMBL" id="PSR73670.1"/>
    </source>
</evidence>
<keyword evidence="3" id="KW-1185">Reference proteome</keyword>
<dbReference type="EMBL" id="MLYV02001069">
    <property type="protein sequence ID" value="PSR73670.1"/>
    <property type="molecule type" value="Genomic_DNA"/>
</dbReference>
<feature type="region of interest" description="Disordered" evidence="1">
    <location>
        <begin position="1"/>
        <end position="33"/>
    </location>
</feature>
<sequence>MELLYNSAKGENIQTDKTPGQADVSQESRPSFCTPKLHPIKVIARSANVTQA</sequence>
<gene>
    <name evidence="2" type="ORF">PHLCEN_2v10589</name>
</gene>
<evidence type="ECO:0000256" key="1">
    <source>
        <dbReference type="SAM" id="MobiDB-lite"/>
    </source>
</evidence>
<dbReference type="AlphaFoldDB" id="A0A2R6NMT4"/>
<protein>
    <submittedName>
        <fullName evidence="2">Uncharacterized protein</fullName>
    </submittedName>
</protein>
<name>A0A2R6NMT4_9APHY</name>
<feature type="compositionally biased region" description="Polar residues" evidence="1">
    <location>
        <begin position="12"/>
        <end position="31"/>
    </location>
</feature>
<reference evidence="2 3" key="1">
    <citation type="submission" date="2018-02" db="EMBL/GenBank/DDBJ databases">
        <title>Genome sequence of the basidiomycete white-rot fungus Phlebia centrifuga.</title>
        <authorList>
            <person name="Granchi Z."/>
            <person name="Peng M."/>
            <person name="de Vries R.P."/>
            <person name="Hilden K."/>
            <person name="Makela M.R."/>
            <person name="Grigoriev I."/>
            <person name="Riley R."/>
        </authorList>
    </citation>
    <scope>NUCLEOTIDE SEQUENCE [LARGE SCALE GENOMIC DNA]</scope>
    <source>
        <strain evidence="2 3">FBCC195</strain>
    </source>
</reference>
<accession>A0A2R6NMT4</accession>